<dbReference type="PANTHER" id="PTHR34211">
    <property type="entry name" value="CALCINEURIN-LIKE METALLO-PHOSPHOESTERASE SUPERFAMILY PROTEIN"/>
    <property type="match status" value="1"/>
</dbReference>
<dbReference type="GO" id="GO:0016787">
    <property type="term" value="F:hydrolase activity"/>
    <property type="evidence" value="ECO:0007669"/>
    <property type="project" value="InterPro"/>
</dbReference>
<dbReference type="SUPFAM" id="SSF56300">
    <property type="entry name" value="Metallo-dependent phosphatases"/>
    <property type="match status" value="1"/>
</dbReference>
<evidence type="ECO:0000256" key="1">
    <source>
        <dbReference type="SAM" id="Phobius"/>
    </source>
</evidence>
<dbReference type="PANTHER" id="PTHR34211:SF3">
    <property type="entry name" value="CALCINEURIN-LIKE METALLO-PHOSPHOESTERASE SUPERFAMILY PROTEIN"/>
    <property type="match status" value="1"/>
</dbReference>
<evidence type="ECO:0000313" key="4">
    <source>
        <dbReference type="Proteomes" id="UP000319700"/>
    </source>
</evidence>
<keyword evidence="1" id="KW-1133">Transmembrane helix</keyword>
<feature type="domain" description="Calcineurin-like phosphoesterase" evidence="2">
    <location>
        <begin position="70"/>
        <end position="292"/>
    </location>
</feature>
<dbReference type="Pfam" id="PF00149">
    <property type="entry name" value="Metallophos"/>
    <property type="match status" value="1"/>
</dbReference>
<dbReference type="InterPro" id="IPR029052">
    <property type="entry name" value="Metallo-depent_PP-like"/>
</dbReference>
<dbReference type="EMBL" id="RCZH01000001">
    <property type="protein sequence ID" value="TPG45340.1"/>
    <property type="molecule type" value="Genomic_DNA"/>
</dbReference>
<feature type="transmembrane region" description="Helical" evidence="1">
    <location>
        <begin position="479"/>
        <end position="503"/>
    </location>
</feature>
<dbReference type="Gene3D" id="3.60.21.10">
    <property type="match status" value="1"/>
</dbReference>
<name>A0A502F7P0_9FLAO</name>
<dbReference type="AlphaFoldDB" id="A0A502F7P0"/>
<dbReference type="OrthoDB" id="500534at2"/>
<dbReference type="InterPro" id="IPR004843">
    <property type="entry name" value="Calcineurin-like_PHP"/>
</dbReference>
<reference evidence="3 4" key="1">
    <citation type="journal article" date="2019" name="Environ. Microbiol.">
        <title>Species interactions and distinct microbial communities in high Arctic permafrost affected cryosols are associated with the CH4 and CO2 gas fluxes.</title>
        <authorList>
            <person name="Altshuler I."/>
            <person name="Hamel J."/>
            <person name="Turney S."/>
            <person name="Magnuson E."/>
            <person name="Levesque R."/>
            <person name="Greer C."/>
            <person name="Whyte L.G."/>
        </authorList>
    </citation>
    <scope>NUCLEOTIDE SEQUENCE [LARGE SCALE GENOMIC DNA]</scope>
    <source>
        <strain evidence="3 4">42</strain>
    </source>
</reference>
<feature type="transmembrane region" description="Helical" evidence="1">
    <location>
        <begin position="408"/>
        <end position="425"/>
    </location>
</feature>
<accession>A0A502F7P0</accession>
<dbReference type="RefSeq" id="WP_140503051.1">
    <property type="nucleotide sequence ID" value="NZ_RCZH01000001.1"/>
</dbReference>
<gene>
    <name evidence="3" type="ORF">EAH81_01695</name>
</gene>
<sequence>MKKAKFVPADMVNWYKPRMLFSIAMKAVISGTFGNYADRRETQAALDTDIKNDDHWKDLEEYYGGTETWIDIVSDTGDGFDSTFAVATCVAKQELEVENPETNGKITIPRAKILIFGGDEVYPFPTSEAYERKFKIPYESALGKDDDTIDEENRPHLYAIPGNHDWYDGLGNFIKIFCQQRKIGIWKTKQHRSYFALPLPNNCWIWALDIQLNSDIDAPQLKYFRSISDKMKAGDSVILITAEPAWVYKAIYKDNKSCERLSFFIDKFIYDKDGITNKKFKLPVVLTGDLHHYSRYSSKSTQYITAGGGGAFLHLTHNLPEKIELKENYKLKKLQSFPDSKVSKKLLLGNLLFPFKNIFFTFLIGSVYLFFYWFFYAEEQHVFYKNNDSSFSIYNAISKNCQLLVDNPGALLITVFLGMGFYAFTETKGFTPNIARFNGFVHSVLQIFVFFMVIYSANFPIDIDSLKFLIVIPDKVLELIKIIIICFLGAGVSSLVMGIYLYITNLFFDMHLDEASSSLACRHYKNFLRIKVHSTGLTIYPIGIKNVPKNWKMQHHKNDTYSFSGNKVETHLIEKPIEIKF</sequence>
<evidence type="ECO:0000313" key="3">
    <source>
        <dbReference type="EMBL" id="TPG45340.1"/>
    </source>
</evidence>
<keyword evidence="1" id="KW-0472">Membrane</keyword>
<keyword evidence="4" id="KW-1185">Reference proteome</keyword>
<feature type="transmembrane region" description="Helical" evidence="1">
    <location>
        <begin position="437"/>
        <end position="459"/>
    </location>
</feature>
<comment type="caution">
    <text evidence="3">The sequence shown here is derived from an EMBL/GenBank/DDBJ whole genome shotgun (WGS) entry which is preliminary data.</text>
</comment>
<organism evidence="3 4">
    <name type="scientific">Flavobacterium pectinovorum</name>
    <dbReference type="NCBI Taxonomy" id="29533"/>
    <lineage>
        <taxon>Bacteria</taxon>
        <taxon>Pseudomonadati</taxon>
        <taxon>Bacteroidota</taxon>
        <taxon>Flavobacteriia</taxon>
        <taxon>Flavobacteriales</taxon>
        <taxon>Flavobacteriaceae</taxon>
        <taxon>Flavobacterium</taxon>
    </lineage>
</organism>
<proteinExistence type="predicted"/>
<evidence type="ECO:0000259" key="2">
    <source>
        <dbReference type="Pfam" id="PF00149"/>
    </source>
</evidence>
<protein>
    <submittedName>
        <fullName evidence="3">Metallophosphoesterase</fullName>
    </submittedName>
</protein>
<dbReference type="Proteomes" id="UP000319700">
    <property type="component" value="Unassembled WGS sequence"/>
</dbReference>
<keyword evidence="1" id="KW-0812">Transmembrane</keyword>
<feature type="transmembrane region" description="Helical" evidence="1">
    <location>
        <begin position="351"/>
        <end position="375"/>
    </location>
</feature>